<gene>
    <name evidence="17" type="ORF">RHO25_007166</name>
</gene>
<keyword evidence="18" id="KW-1185">Reference proteome</keyword>
<evidence type="ECO:0000256" key="5">
    <source>
        <dbReference type="ARBA" id="ARBA00018512"/>
    </source>
</evidence>
<feature type="compositionally biased region" description="Polar residues" evidence="15">
    <location>
        <begin position="491"/>
        <end position="501"/>
    </location>
</feature>
<dbReference type="RefSeq" id="XP_023452942.2">
    <property type="nucleotide sequence ID" value="XM_023597936.2"/>
</dbReference>
<dbReference type="EC" id="2.4.1.256" evidence="4"/>
<evidence type="ECO:0000256" key="13">
    <source>
        <dbReference type="ARBA" id="ARBA00044727"/>
    </source>
</evidence>
<organism evidence="17 18">
    <name type="scientific">Cercospora beticola</name>
    <name type="common">Sugarbeet leaf spot fungus</name>
    <dbReference type="NCBI Taxonomy" id="122368"/>
    <lineage>
        <taxon>Eukaryota</taxon>
        <taxon>Fungi</taxon>
        <taxon>Dikarya</taxon>
        <taxon>Ascomycota</taxon>
        <taxon>Pezizomycotina</taxon>
        <taxon>Dothideomycetes</taxon>
        <taxon>Dothideomycetidae</taxon>
        <taxon>Mycosphaerellales</taxon>
        <taxon>Mycosphaerellaceae</taxon>
        <taxon>Cercospora</taxon>
    </lineage>
</organism>
<dbReference type="PANTHER" id="PTHR12989:SF10">
    <property type="entry name" value="DOL-P-GLC:GLC(2)MAN(9)GLCNAC(2)-PP-DOL ALPHA-1,2-GLUCOSYLTRANSFERASE-RELATED"/>
    <property type="match status" value="1"/>
</dbReference>
<feature type="region of interest" description="Disordered" evidence="15">
    <location>
        <begin position="482"/>
        <end position="524"/>
    </location>
</feature>
<keyword evidence="9" id="KW-0256">Endoplasmic reticulum</keyword>
<comment type="pathway">
    <text evidence="2">Protein modification; protein glycosylation.</text>
</comment>
<keyword evidence="8 16" id="KW-0812">Transmembrane</keyword>
<evidence type="ECO:0000256" key="11">
    <source>
        <dbReference type="ARBA" id="ARBA00023136"/>
    </source>
</evidence>
<sequence length="634" mass="71324">MTCAPLSSPVLVSASNDITLSGECPKGVKRSISVTIADAYKTLSRNNMATAVASLLAPLAIWFKAVDSTVQEPYLDEIFHIPQAQHYCAGRWHIWDPKLTTPPGLYLISYLVQPLLGCEVGSLRAVNAGCLVALLLALVATYTVRRKANGQTGYLSGLLAVHSSLNIVLFPPLFFFSALYYTDIASTLSWTTFYWFFLRCIDKRDFSPVDALLQVILGVASLSFRQTNIFWVAVAPLALKLVIELDQGHRVVKQSMYKRAEGFGDSTWSVAKTSWKMNVIYDPPVRDAFIEDYIRTIVSIAACGLKAATQPKRIMSIGLALSPYLTLIAVFASFILWNGGVVLGDKSNHIATINLPQMLYIWPFITFFSWPLLLPHFMMGALTLVSRIGQVLPLEPLLVFKRRNFLPRAYLVLAFTIFALAIVHFNTLVHPFMLADNRHYVFYVFKRLLRPQWVRYLAAPIYVLTAWACISSRGEAPYSNMGLTAKDNRSRSQTRAASANDTTRDNLKHNALTDASRDPSHIPDGKSTPMVSFILVNLATTALTLCSAPLVEPRYCIIPFIMWRMHLPLYAVNETRDKQVAKEKSWSAVLKVYDYRVVVETVWFLVINAATGYIFLNWTFEWPSEPGKLQRFMW</sequence>
<evidence type="ECO:0000256" key="3">
    <source>
        <dbReference type="ARBA" id="ARBA00010600"/>
    </source>
</evidence>
<protein>
    <recommendedName>
        <fullName evidence="5">Dol-P-Glc:Glc(2)Man(9)GlcNAc(2)-PP-Dol alpha-1,2-glucosyltransferase</fullName>
        <ecNumber evidence="4">2.4.1.256</ecNumber>
    </recommendedName>
    <alternativeName>
        <fullName evidence="12">Asparagine-linked glycosylation protein 10</fullName>
    </alternativeName>
</protein>
<comment type="subcellular location">
    <subcellularLocation>
        <location evidence="1">Endoplasmic reticulum membrane</location>
        <topology evidence="1">Multi-pass membrane protein</topology>
    </subcellularLocation>
</comment>
<evidence type="ECO:0000256" key="6">
    <source>
        <dbReference type="ARBA" id="ARBA00022676"/>
    </source>
</evidence>
<dbReference type="EMBL" id="CP134187">
    <property type="protein sequence ID" value="WPB02530.1"/>
    <property type="molecule type" value="Genomic_DNA"/>
</dbReference>
<evidence type="ECO:0000256" key="16">
    <source>
        <dbReference type="SAM" id="Phobius"/>
    </source>
</evidence>
<keyword evidence="6" id="KW-0328">Glycosyltransferase</keyword>
<feature type="transmembrane region" description="Helical" evidence="16">
    <location>
        <begin position="453"/>
        <end position="470"/>
    </location>
</feature>
<evidence type="ECO:0000256" key="9">
    <source>
        <dbReference type="ARBA" id="ARBA00022824"/>
    </source>
</evidence>
<dbReference type="Proteomes" id="UP001302367">
    <property type="component" value="Chromosome 4"/>
</dbReference>
<dbReference type="PANTHER" id="PTHR12989">
    <property type="entry name" value="ALPHA-1,2-GLUCOSYLTRANSFERASE ALG10"/>
    <property type="match status" value="1"/>
</dbReference>
<evidence type="ECO:0000256" key="15">
    <source>
        <dbReference type="SAM" id="MobiDB-lite"/>
    </source>
</evidence>
<keyword evidence="10 16" id="KW-1133">Transmembrane helix</keyword>
<dbReference type="Pfam" id="PF04922">
    <property type="entry name" value="DIE2_ALG10"/>
    <property type="match status" value="1"/>
</dbReference>
<evidence type="ECO:0000256" key="7">
    <source>
        <dbReference type="ARBA" id="ARBA00022679"/>
    </source>
</evidence>
<evidence type="ECO:0000313" key="18">
    <source>
        <dbReference type="Proteomes" id="UP001302367"/>
    </source>
</evidence>
<evidence type="ECO:0000256" key="14">
    <source>
        <dbReference type="ARBA" id="ARBA00048064"/>
    </source>
</evidence>
<feature type="transmembrane region" description="Helical" evidence="16">
    <location>
        <begin position="593"/>
        <end position="616"/>
    </location>
</feature>
<feature type="transmembrane region" description="Helical" evidence="16">
    <location>
        <begin position="359"/>
        <end position="388"/>
    </location>
</feature>
<comment type="similarity">
    <text evidence="3">Belongs to the ALG10 glucosyltransferase family.</text>
</comment>
<keyword evidence="11 16" id="KW-0472">Membrane</keyword>
<dbReference type="InterPro" id="IPR016900">
    <property type="entry name" value="Alg10"/>
</dbReference>
<comment type="catalytic activity">
    <reaction evidence="14">
        <text>an alpha-D-Glc-(1-&gt;3)-alpha-D-Glc-(1-&gt;3)-alpha-D-Man-(1-&gt;2)-alpha-D-Man-(1-&gt;2)-alpha-D-Man-(1-&gt;3)-[alpha-D-Man-(1-&gt;2)-alpha-D-Man-(1-&gt;3)-[alpha-D-Man-(1-&gt;2)-alpha-D-Man-(1-&gt;6)]-alpha-D-Man-(1-&gt;6)]-beta-D-Man-(1-&gt;4)-beta-D-GlcNAc-(1-&gt;4)-alpha-D-GlcNAc-diphospho-di-trans,poly-cis-dolichol + a di-trans,poly-cis-dolichyl beta-D-glucosyl phosphate = a alpha-D-Glc-(1-&gt;2)-alpha-D-Glc-(1-&gt;3)-alpha-D-Glc-(1-&gt;3)-alpha-D-Man-(1-&gt;2)-alpha-D-Man-(1-&gt;2)-alpha-D-Man-(1-&gt;3)-[alpha-D-Man-(1-&gt;2)-alpha-D-Man-(1-&gt;3)-[alpha-D-Man-(1-&gt;2)-alpha-D-Man-(1-&gt;6)]-alpha-D-Man-(1-&gt;6)]-beta-D-Man-(1-&gt;4)-beta-D-GlcNAc-(1-&gt;4)-alpha-D-GlcNAc-diphospho-di-trans,poly-cis-dolichol + a di-trans,poly-cis-dolichyl phosphate + H(+)</text>
        <dbReference type="Rhea" id="RHEA:29543"/>
        <dbReference type="Rhea" id="RHEA-COMP:19498"/>
        <dbReference type="Rhea" id="RHEA-COMP:19502"/>
        <dbReference type="Rhea" id="RHEA-COMP:19512"/>
        <dbReference type="Rhea" id="RHEA-COMP:19522"/>
        <dbReference type="ChEBI" id="CHEBI:15378"/>
        <dbReference type="ChEBI" id="CHEBI:57525"/>
        <dbReference type="ChEBI" id="CHEBI:57683"/>
        <dbReference type="ChEBI" id="CHEBI:132522"/>
        <dbReference type="ChEBI" id="CHEBI:132523"/>
        <dbReference type="EC" id="2.4.1.256"/>
    </reaction>
    <physiologicalReaction direction="left-to-right" evidence="14">
        <dbReference type="Rhea" id="RHEA:29544"/>
    </physiologicalReaction>
</comment>
<reference evidence="17 18" key="1">
    <citation type="submission" date="2023-09" db="EMBL/GenBank/DDBJ databases">
        <title>Complete-Gapless Cercospora beticola genome.</title>
        <authorList>
            <person name="Wyatt N.A."/>
            <person name="Spanner R.E."/>
            <person name="Bolton M.D."/>
        </authorList>
    </citation>
    <scope>NUCLEOTIDE SEQUENCE [LARGE SCALE GENOMIC DNA]</scope>
    <source>
        <strain evidence="17">Cb09-40</strain>
    </source>
</reference>
<dbReference type="GeneID" id="35429021"/>
<evidence type="ECO:0000256" key="12">
    <source>
        <dbReference type="ARBA" id="ARBA00032069"/>
    </source>
</evidence>
<keyword evidence="7" id="KW-0808">Transferase</keyword>
<evidence type="ECO:0000256" key="10">
    <source>
        <dbReference type="ARBA" id="ARBA00022989"/>
    </source>
</evidence>
<evidence type="ECO:0000256" key="1">
    <source>
        <dbReference type="ARBA" id="ARBA00004477"/>
    </source>
</evidence>
<feature type="transmembrane region" description="Helical" evidence="16">
    <location>
        <begin position="123"/>
        <end position="142"/>
    </location>
</feature>
<feature type="transmembrane region" description="Helical" evidence="16">
    <location>
        <begin position="154"/>
        <end position="174"/>
    </location>
</feature>
<feature type="transmembrane region" description="Helical" evidence="16">
    <location>
        <begin position="180"/>
        <end position="198"/>
    </location>
</feature>
<evidence type="ECO:0000256" key="2">
    <source>
        <dbReference type="ARBA" id="ARBA00004922"/>
    </source>
</evidence>
<feature type="compositionally biased region" description="Basic and acidic residues" evidence="15">
    <location>
        <begin position="515"/>
        <end position="524"/>
    </location>
</feature>
<evidence type="ECO:0000256" key="4">
    <source>
        <dbReference type="ARBA" id="ARBA00011967"/>
    </source>
</evidence>
<feature type="transmembrane region" description="Helical" evidence="16">
    <location>
        <begin position="409"/>
        <end position="433"/>
    </location>
</feature>
<name>A0ABZ0NSM6_CERBT</name>
<proteinExistence type="inferred from homology"/>
<accession>A0ABZ0NSM6</accession>
<evidence type="ECO:0000256" key="8">
    <source>
        <dbReference type="ARBA" id="ARBA00022692"/>
    </source>
</evidence>
<evidence type="ECO:0000313" key="17">
    <source>
        <dbReference type="EMBL" id="WPB02530.1"/>
    </source>
</evidence>
<feature type="transmembrane region" description="Helical" evidence="16">
    <location>
        <begin position="314"/>
        <end position="339"/>
    </location>
</feature>
<comment type="function">
    <text evidence="13">Dol-P-Glc:Glc(2)Man(9)GlcNAc(2)-PP-Dol alpha-1,2-glucosyltransferase that operates in the biosynthetic pathway of dolichol-linked oligosaccharides, the glycan precursors employed in protein asparagine (N)-glycosylation. The assembly of dolichol-linked oligosaccharides begins on the cytosolic side of the endoplasmic reticulum membrane and finishes in its lumen. The sequential addition of sugars to dolichol pyrophosphate produces dolichol-linked oligosaccharides containing fourteen sugars, including two GlcNAcs, nine mannoses and three glucoses. Once assembled, the oligosaccharide is transferred from the lipid to nascent proteins by oligosaccharyltransferases. In the lumen of the endoplasmic reticulum, adds the third and last glucose residue from dolichyl phosphate glucose (Dol-P-Glc) onto the lipid-linked oligosaccharide intermediate Glc(2)Man(9)GlcNAc(2)-PP-Dol to produce Glc(3)Man(9)GlcNAc(2)-PP-Dol.</text>
</comment>